<dbReference type="Proteomes" id="UP000546162">
    <property type="component" value="Unassembled WGS sequence"/>
</dbReference>
<keyword evidence="2" id="KW-1185">Reference proteome</keyword>
<evidence type="ECO:0000313" key="1">
    <source>
        <dbReference type="EMBL" id="MBB4743777.1"/>
    </source>
</evidence>
<evidence type="ECO:0000313" key="2">
    <source>
        <dbReference type="Proteomes" id="UP000546162"/>
    </source>
</evidence>
<dbReference type="EMBL" id="JACHNB010000001">
    <property type="protein sequence ID" value="MBB4743777.1"/>
    <property type="molecule type" value="Genomic_DNA"/>
</dbReference>
<name>A0A7W7MB93_9ACTN</name>
<comment type="caution">
    <text evidence="1">The sequence shown here is derived from an EMBL/GenBank/DDBJ whole genome shotgun (WGS) entry which is preliminary data.</text>
</comment>
<sequence>MGYNFHITRAPNFWESEEVPIGKEEWEQLADSTSDLVLAGHVEWTDIGSQRVYAVPGESANFSWRRGEVMIEGYFSDRAERVANQLAASLGGRVQGDDED</sequence>
<reference evidence="1 2" key="1">
    <citation type="submission" date="2020-08" db="EMBL/GenBank/DDBJ databases">
        <title>Sequencing the genomes of 1000 actinobacteria strains.</title>
        <authorList>
            <person name="Klenk H.-P."/>
        </authorList>
    </citation>
    <scope>NUCLEOTIDE SEQUENCE [LARGE SCALE GENOMIC DNA]</scope>
    <source>
        <strain evidence="1 2">DSM 45809</strain>
    </source>
</reference>
<organism evidence="1 2">
    <name type="scientific">Actinoplanes octamycinicus</name>
    <dbReference type="NCBI Taxonomy" id="135948"/>
    <lineage>
        <taxon>Bacteria</taxon>
        <taxon>Bacillati</taxon>
        <taxon>Actinomycetota</taxon>
        <taxon>Actinomycetes</taxon>
        <taxon>Micromonosporales</taxon>
        <taxon>Micromonosporaceae</taxon>
        <taxon>Actinoplanes</taxon>
    </lineage>
</organism>
<gene>
    <name evidence="1" type="ORF">BJY16_007236</name>
</gene>
<dbReference type="RefSeq" id="WP_185044026.1">
    <property type="nucleotide sequence ID" value="NZ_BAABFG010000005.1"/>
</dbReference>
<accession>A0A7W7MB93</accession>
<protein>
    <submittedName>
        <fullName evidence="1">Uncharacterized protein</fullName>
    </submittedName>
</protein>
<proteinExistence type="predicted"/>
<dbReference type="AlphaFoldDB" id="A0A7W7MB93"/>